<evidence type="ECO:0000313" key="1">
    <source>
        <dbReference type="EMBL" id="PST41775.1"/>
    </source>
</evidence>
<name>A0A2T3G2J4_9FIRM</name>
<proteinExistence type="predicted"/>
<dbReference type="EMBL" id="PYLP01000002">
    <property type="protein sequence ID" value="PST41775.1"/>
    <property type="molecule type" value="Genomic_DNA"/>
</dbReference>
<dbReference type="Pfam" id="PF14014">
    <property type="entry name" value="DUF4230"/>
    <property type="match status" value="1"/>
</dbReference>
<dbReference type="AlphaFoldDB" id="A0A2T3G2J4"/>
<sequence>MNDITKTVTFDIPEIYRLSHTIDDKSLKYFDEETNIFNPISIKDGDKFRADHKKDAEQQDIEDGVLDYVHTKTQEKMEMIVRAKFDTYKDYKVKCNFTKQDTIKDKPKTNFAGKTIKE</sequence>
<dbReference type="InterPro" id="IPR025324">
    <property type="entry name" value="DUF4230"/>
</dbReference>
<organism evidence="1 2">
    <name type="scientific">Faecalibacillus faecis</name>
    <dbReference type="NCBI Taxonomy" id="1982628"/>
    <lineage>
        <taxon>Bacteria</taxon>
        <taxon>Bacillati</taxon>
        <taxon>Bacillota</taxon>
        <taxon>Erysipelotrichia</taxon>
        <taxon>Erysipelotrichales</taxon>
        <taxon>Coprobacillaceae</taxon>
        <taxon>Faecalibacillus</taxon>
    </lineage>
</organism>
<gene>
    <name evidence="1" type="ORF">C7U55_03080</name>
</gene>
<accession>A0A2T3G2J4</accession>
<protein>
    <recommendedName>
        <fullName evidence="3">DUF4230 domain-containing protein</fullName>
    </recommendedName>
</protein>
<reference evidence="2" key="1">
    <citation type="submission" date="2018-03" db="EMBL/GenBank/DDBJ databases">
        <title>Lachnoclostridium SNUG30370 gen.nov., sp.nov., isolated from human faeces.</title>
        <authorList>
            <person name="Seo B."/>
            <person name="Jeon K."/>
            <person name="Ko G."/>
        </authorList>
    </citation>
    <scope>NUCLEOTIDE SEQUENCE [LARGE SCALE GENOMIC DNA]</scope>
    <source>
        <strain evidence="2">SNUG30370</strain>
    </source>
</reference>
<dbReference type="Proteomes" id="UP000241201">
    <property type="component" value="Unassembled WGS sequence"/>
</dbReference>
<keyword evidence="2" id="KW-1185">Reference proteome</keyword>
<evidence type="ECO:0000313" key="2">
    <source>
        <dbReference type="Proteomes" id="UP000241201"/>
    </source>
</evidence>
<evidence type="ECO:0008006" key="3">
    <source>
        <dbReference type="Google" id="ProtNLM"/>
    </source>
</evidence>
<comment type="caution">
    <text evidence="1">The sequence shown here is derived from an EMBL/GenBank/DDBJ whole genome shotgun (WGS) entry which is preliminary data.</text>
</comment>